<dbReference type="GO" id="GO:0035556">
    <property type="term" value="P:intracellular signal transduction"/>
    <property type="evidence" value="ECO:0007669"/>
    <property type="project" value="InterPro"/>
</dbReference>
<dbReference type="SMART" id="SM00969">
    <property type="entry name" value="SOCS_box"/>
    <property type="match status" value="1"/>
</dbReference>
<dbReference type="InterPro" id="IPR036036">
    <property type="entry name" value="SOCS_box-like_dom_sf"/>
</dbReference>
<protein>
    <recommendedName>
        <fullName evidence="6">SOCS box domain-containing protein</fullName>
    </recommendedName>
</protein>
<evidence type="ECO:0000256" key="4">
    <source>
        <dbReference type="ARBA" id="ARBA00023043"/>
    </source>
</evidence>
<dbReference type="Pfam" id="PF12796">
    <property type="entry name" value="Ank_2"/>
    <property type="match status" value="1"/>
</dbReference>
<dbReference type="InterPro" id="IPR036770">
    <property type="entry name" value="Ankyrin_rpt-contain_sf"/>
</dbReference>
<dbReference type="AlphaFoldDB" id="A0A315VA18"/>
<evidence type="ECO:0000259" key="6">
    <source>
        <dbReference type="PROSITE" id="PS50225"/>
    </source>
</evidence>
<evidence type="ECO:0000313" key="7">
    <source>
        <dbReference type="EMBL" id="PWA20042.1"/>
    </source>
</evidence>
<dbReference type="PROSITE" id="PS50088">
    <property type="entry name" value="ANK_REPEAT"/>
    <property type="match status" value="5"/>
</dbReference>
<evidence type="ECO:0000313" key="8">
    <source>
        <dbReference type="Proteomes" id="UP000250572"/>
    </source>
</evidence>
<dbReference type="InterPro" id="IPR001496">
    <property type="entry name" value="SOCS_box"/>
</dbReference>
<evidence type="ECO:0000256" key="3">
    <source>
        <dbReference type="ARBA" id="ARBA00022737"/>
    </source>
</evidence>
<evidence type="ECO:0000256" key="1">
    <source>
        <dbReference type="ARBA" id="ARBA00004906"/>
    </source>
</evidence>
<dbReference type="SMART" id="SM00248">
    <property type="entry name" value="ANK"/>
    <property type="match status" value="5"/>
</dbReference>
<comment type="caution">
    <text evidence="7">The sequence shown here is derived from an EMBL/GenBank/DDBJ whole genome shotgun (WGS) entry which is preliminary data.</text>
</comment>
<dbReference type="SUPFAM" id="SSF48403">
    <property type="entry name" value="Ankyrin repeat"/>
    <property type="match status" value="1"/>
</dbReference>
<feature type="repeat" description="ANK" evidence="5">
    <location>
        <begin position="18"/>
        <end position="50"/>
    </location>
</feature>
<dbReference type="Gene3D" id="1.25.40.20">
    <property type="entry name" value="Ankyrin repeat-containing domain"/>
    <property type="match status" value="2"/>
</dbReference>
<dbReference type="Pfam" id="PF07525">
    <property type="entry name" value="SOCS_box"/>
    <property type="match status" value="1"/>
</dbReference>
<sequence>MEIEISQPYYVGDIGCWAERTEVHKAASLGHASHLQDLIEGGASVNVVAVDSITPLHEACLRGQARCVQLLLDAGAQVDARNVDGSTPLCDACSAGSLECVKLLLERNSDCVKLLIAMDACLEAYDLYYGTPLHVACVNAHTECVKVLLNAGAKVNAARLHETPLHHAAKHMRVEMIEVLVEFGANIYARDQHNRKPVDYTTPGSPSEACLQFYENNPMTLQQLSRLAVRRKLGTTALNVIAQLDMPKLIISYLCYQ</sequence>
<accession>A0A315VA18</accession>
<dbReference type="Pfam" id="PF13637">
    <property type="entry name" value="Ank_4"/>
    <property type="match status" value="1"/>
</dbReference>
<comment type="similarity">
    <text evidence="2">Belongs to the ankyrin SOCS box (ASB) family.</text>
</comment>
<keyword evidence="4 5" id="KW-0040">ANK repeat</keyword>
<dbReference type="UniPathway" id="UPA00143"/>
<dbReference type="Gene3D" id="1.10.750.20">
    <property type="entry name" value="SOCS box"/>
    <property type="match status" value="1"/>
</dbReference>
<evidence type="ECO:0000256" key="5">
    <source>
        <dbReference type="PROSITE-ProRule" id="PRU00023"/>
    </source>
</evidence>
<dbReference type="InterPro" id="IPR002110">
    <property type="entry name" value="Ankyrin_rpt"/>
</dbReference>
<feature type="repeat" description="ANK" evidence="5">
    <location>
        <begin position="128"/>
        <end position="160"/>
    </location>
</feature>
<keyword evidence="3" id="KW-0677">Repeat</keyword>
<dbReference type="InterPro" id="IPR051573">
    <property type="entry name" value="Ankyrin-SOCS_box_domain"/>
</dbReference>
<name>A0A315VA18_GAMAF</name>
<comment type="pathway">
    <text evidence="1">Protein modification; protein ubiquitination.</text>
</comment>
<organism evidence="7 8">
    <name type="scientific">Gambusia affinis</name>
    <name type="common">Western mosquitofish</name>
    <name type="synonym">Heterandria affinis</name>
    <dbReference type="NCBI Taxonomy" id="33528"/>
    <lineage>
        <taxon>Eukaryota</taxon>
        <taxon>Metazoa</taxon>
        <taxon>Chordata</taxon>
        <taxon>Craniata</taxon>
        <taxon>Vertebrata</taxon>
        <taxon>Euteleostomi</taxon>
        <taxon>Actinopterygii</taxon>
        <taxon>Neopterygii</taxon>
        <taxon>Teleostei</taxon>
        <taxon>Neoteleostei</taxon>
        <taxon>Acanthomorphata</taxon>
        <taxon>Ovalentaria</taxon>
        <taxon>Atherinomorphae</taxon>
        <taxon>Cyprinodontiformes</taxon>
        <taxon>Poeciliidae</taxon>
        <taxon>Poeciliinae</taxon>
        <taxon>Gambusia</taxon>
    </lineage>
</organism>
<dbReference type="PROSITE" id="PS50297">
    <property type="entry name" value="ANK_REP_REGION"/>
    <property type="match status" value="4"/>
</dbReference>
<feature type="repeat" description="ANK" evidence="5">
    <location>
        <begin position="160"/>
        <end position="192"/>
    </location>
</feature>
<feature type="repeat" description="ANK" evidence="5">
    <location>
        <begin position="51"/>
        <end position="83"/>
    </location>
</feature>
<evidence type="ECO:0000256" key="2">
    <source>
        <dbReference type="ARBA" id="ARBA00005949"/>
    </source>
</evidence>
<feature type="domain" description="SOCS box" evidence="6">
    <location>
        <begin position="211"/>
        <end position="257"/>
    </location>
</feature>
<gene>
    <name evidence="7" type="ORF">CCH79_00016092</name>
</gene>
<keyword evidence="8" id="KW-1185">Reference proteome</keyword>
<reference evidence="7 8" key="1">
    <citation type="journal article" date="2018" name="G3 (Bethesda)">
        <title>A High-Quality Reference Genome for the Invasive Mosquitofish Gambusia affinis Using a Chicago Library.</title>
        <authorList>
            <person name="Hoffberg S.L."/>
            <person name="Troendle N.J."/>
            <person name="Glenn T.C."/>
            <person name="Mahmud O."/>
            <person name="Louha S."/>
            <person name="Chalopin D."/>
            <person name="Bennetzen J.L."/>
            <person name="Mauricio R."/>
        </authorList>
    </citation>
    <scope>NUCLEOTIDE SEQUENCE [LARGE SCALE GENOMIC DNA]</scope>
    <source>
        <strain evidence="7">NE01/NJP1002.9</strain>
        <tissue evidence="7">Muscle</tissue>
    </source>
</reference>
<proteinExistence type="inferred from homology"/>
<dbReference type="GO" id="GO:0016567">
    <property type="term" value="P:protein ubiquitination"/>
    <property type="evidence" value="ECO:0007669"/>
    <property type="project" value="UniProtKB-UniPathway"/>
</dbReference>
<feature type="repeat" description="ANK" evidence="5">
    <location>
        <begin position="84"/>
        <end position="110"/>
    </location>
</feature>
<dbReference type="Proteomes" id="UP000250572">
    <property type="component" value="Unassembled WGS sequence"/>
</dbReference>
<dbReference type="SUPFAM" id="SSF158235">
    <property type="entry name" value="SOCS box-like"/>
    <property type="match status" value="1"/>
</dbReference>
<dbReference type="PANTHER" id="PTHR24136:SF53">
    <property type="entry name" value="ANKYRIN REPEAT AND SOCS BOX CONTAINING 13"/>
    <property type="match status" value="1"/>
</dbReference>
<dbReference type="PROSITE" id="PS50225">
    <property type="entry name" value="SOCS"/>
    <property type="match status" value="1"/>
</dbReference>
<dbReference type="EMBL" id="NHOQ01002007">
    <property type="protein sequence ID" value="PWA20042.1"/>
    <property type="molecule type" value="Genomic_DNA"/>
</dbReference>
<dbReference type="GO" id="GO:0045732">
    <property type="term" value="P:positive regulation of protein catabolic process"/>
    <property type="evidence" value="ECO:0007669"/>
    <property type="project" value="TreeGrafter"/>
</dbReference>
<dbReference type="STRING" id="33528.ENSGAFP00000029695"/>
<dbReference type="PANTHER" id="PTHR24136">
    <property type="entry name" value="SOWAH (DROSOPHILA) HOMOLOG"/>
    <property type="match status" value="1"/>
</dbReference>